<protein>
    <submittedName>
        <fullName evidence="3">CC191 protein</fullName>
    </submittedName>
</protein>
<dbReference type="PANTHER" id="PTHR22028:SF5">
    <property type="entry name" value="COILED-COIL DOMAIN-CONTAINING PROTEIN 191"/>
    <property type="match status" value="1"/>
</dbReference>
<dbReference type="EMBL" id="VXBL01000850">
    <property type="protein sequence ID" value="NXO48133.1"/>
    <property type="molecule type" value="Genomic_DNA"/>
</dbReference>
<evidence type="ECO:0000313" key="4">
    <source>
        <dbReference type="Proteomes" id="UP000567570"/>
    </source>
</evidence>
<feature type="non-terminal residue" evidence="3">
    <location>
        <position position="1"/>
    </location>
</feature>
<sequence>LKRVEQTSEYAVSEAFSLQKSRYSQGSCGPVMSVETVEQLQDHDEACEEAQELLSNWMKSKLQLELMRDGEEEVDSVLLEKPSAAPLKYERFDDLCSYLEHELESSSVQEYLQHLLQSEVVNCGIVEDLRLEDIKEKQKLADPRIIMELRHKQVKENRMRRQKALELQRQEKSLKKSVLSEAKLQAQEEDRRKALKAKKEEEEIQREMVKLRKEMAEKRHIMAEAWRTEGKRQEKSQELSLQEVSITVSPPPVLKKEEQGEEKQRKAQELLCRIHTNKQRCMQQHFSAWLKVILEHRIKMGKARVFADWKCQVKALRAWRNYTWAQKVERETQQLEVHLQDQNRKTQLSVEHNQRRLLRCCFLAWQRWSQAETEERELQIKREEMKRKMAQLLERMSLGRDGLDRPLEVNKLGTAEVNHRQDLQQDKVNPSYVVLDHTCWDAADTSHSYRKPKSASEITLKHTVSSAQDQAVYRNQIAPLPQQFQAPGTKTTPAYGSHFEHRHAFQQRLIEEQRQQLQKQQEMILELQESQRLSRAKEEAAQAMAVTQPLNSGSQTREEKTKREEQSRCKNTTHLSLPVSHGPENARAVTQGRRPSNQLTSAHPILKAMEDRATRRAEQRRKLEEAKQRREEEKLAQLKAEEEEQQRREAEEKEKRREKRRQQKLKELEKQRRLEKEKQLQEKARDHYEKVLLRKLGMVPWKRLREQAKENLVVAQRHYCLGLQRKCLMTWLQDTQERLTEKVSQAEDFYSHTLLRWGFRNWLKYQDYLSTLEERASTLHAACLMRKYFWAWFDLIVEEKNTLWEKLKIATEHRNKRLMLKAFKAWRQYPLLVKKEREREERRNQLRRRVAEILPDFQT</sequence>
<organism evidence="3 4">
    <name type="scientific">Aramus guarauna</name>
    <name type="common">Limpkin</name>
    <name type="synonym">Scolopax guarauna</name>
    <dbReference type="NCBI Taxonomy" id="54356"/>
    <lineage>
        <taxon>Eukaryota</taxon>
        <taxon>Metazoa</taxon>
        <taxon>Chordata</taxon>
        <taxon>Craniata</taxon>
        <taxon>Vertebrata</taxon>
        <taxon>Euteleostomi</taxon>
        <taxon>Archelosauria</taxon>
        <taxon>Archosauria</taxon>
        <taxon>Dinosauria</taxon>
        <taxon>Saurischia</taxon>
        <taxon>Theropoda</taxon>
        <taxon>Coelurosauria</taxon>
        <taxon>Aves</taxon>
        <taxon>Neognathae</taxon>
        <taxon>Neoaves</taxon>
        <taxon>Gruiformes</taxon>
        <taxon>Aramidae</taxon>
        <taxon>Aramus</taxon>
    </lineage>
</organism>
<evidence type="ECO:0000313" key="3">
    <source>
        <dbReference type="EMBL" id="NXO48133.1"/>
    </source>
</evidence>
<dbReference type="Proteomes" id="UP000567570">
    <property type="component" value="Unassembled WGS sequence"/>
</dbReference>
<dbReference type="AlphaFoldDB" id="A0A7L1SFH4"/>
<feature type="coiled-coil region" evidence="1">
    <location>
        <begin position="325"/>
        <end position="395"/>
    </location>
</feature>
<name>A0A7L1SFH4_ARAGA</name>
<feature type="coiled-coil region" evidence="1">
    <location>
        <begin position="503"/>
        <end position="530"/>
    </location>
</feature>
<dbReference type="PANTHER" id="PTHR22028">
    <property type="entry name" value="SFI1 SPINDLE BODY DOMAIN-CONTAINING PROTEIN-RELATED"/>
    <property type="match status" value="1"/>
</dbReference>
<feature type="region of interest" description="Disordered" evidence="2">
    <location>
        <begin position="536"/>
        <end position="681"/>
    </location>
</feature>
<gene>
    <name evidence="3" type="primary">Ccdc191</name>
    <name evidence="3" type="ORF">ARAGUA_R12651</name>
</gene>
<keyword evidence="1" id="KW-0175">Coiled coil</keyword>
<reference evidence="3 4" key="1">
    <citation type="submission" date="2019-09" db="EMBL/GenBank/DDBJ databases">
        <title>Bird 10,000 Genomes (B10K) Project - Family phase.</title>
        <authorList>
            <person name="Zhang G."/>
        </authorList>
    </citation>
    <scope>NUCLEOTIDE SEQUENCE [LARGE SCALE GENOMIC DNA]</scope>
    <source>
        <strain evidence="3">B10K-DU-002-11</strain>
        <tissue evidence="3">Muscle</tissue>
    </source>
</reference>
<accession>A0A7L1SFH4</accession>
<keyword evidence="4" id="KW-1185">Reference proteome</keyword>
<feature type="non-terminal residue" evidence="3">
    <location>
        <position position="859"/>
    </location>
</feature>
<dbReference type="InterPro" id="IPR052270">
    <property type="entry name" value="CACF_protein"/>
</dbReference>
<evidence type="ECO:0000256" key="2">
    <source>
        <dbReference type="SAM" id="MobiDB-lite"/>
    </source>
</evidence>
<proteinExistence type="predicted"/>
<feature type="compositionally biased region" description="Basic and acidic residues" evidence="2">
    <location>
        <begin position="608"/>
        <end position="655"/>
    </location>
</feature>
<feature type="compositionally biased region" description="Basic and acidic residues" evidence="2">
    <location>
        <begin position="664"/>
        <end position="681"/>
    </location>
</feature>
<feature type="compositionally biased region" description="Basic and acidic residues" evidence="2">
    <location>
        <begin position="556"/>
        <end position="568"/>
    </location>
</feature>
<evidence type="ECO:0000256" key="1">
    <source>
        <dbReference type="SAM" id="Coils"/>
    </source>
</evidence>
<feature type="coiled-coil region" evidence="1">
    <location>
        <begin position="184"/>
        <end position="221"/>
    </location>
</feature>
<comment type="caution">
    <text evidence="3">The sequence shown here is derived from an EMBL/GenBank/DDBJ whole genome shotgun (WGS) entry which is preliminary data.</text>
</comment>